<dbReference type="InterPro" id="IPR041588">
    <property type="entry name" value="Integrase_H2C2"/>
</dbReference>
<dbReference type="Pfam" id="PF17921">
    <property type="entry name" value="Integrase_H2C2"/>
    <property type="match status" value="1"/>
</dbReference>
<evidence type="ECO:0008006" key="5">
    <source>
        <dbReference type="Google" id="ProtNLM"/>
    </source>
</evidence>
<dbReference type="EMBL" id="JAPWTJ010000227">
    <property type="protein sequence ID" value="KAJ8980855.1"/>
    <property type="molecule type" value="Genomic_DNA"/>
</dbReference>
<organism evidence="3 4">
    <name type="scientific">Molorchus minor</name>
    <dbReference type="NCBI Taxonomy" id="1323400"/>
    <lineage>
        <taxon>Eukaryota</taxon>
        <taxon>Metazoa</taxon>
        <taxon>Ecdysozoa</taxon>
        <taxon>Arthropoda</taxon>
        <taxon>Hexapoda</taxon>
        <taxon>Insecta</taxon>
        <taxon>Pterygota</taxon>
        <taxon>Neoptera</taxon>
        <taxon>Endopterygota</taxon>
        <taxon>Coleoptera</taxon>
        <taxon>Polyphaga</taxon>
        <taxon>Cucujiformia</taxon>
        <taxon>Chrysomeloidea</taxon>
        <taxon>Cerambycidae</taxon>
        <taxon>Lamiinae</taxon>
        <taxon>Monochamini</taxon>
        <taxon>Molorchus</taxon>
    </lineage>
</organism>
<dbReference type="PANTHER" id="PTHR47331">
    <property type="entry name" value="PHD-TYPE DOMAIN-CONTAINING PROTEIN"/>
    <property type="match status" value="1"/>
</dbReference>
<evidence type="ECO:0000259" key="2">
    <source>
        <dbReference type="Pfam" id="PF18701"/>
    </source>
</evidence>
<dbReference type="PANTHER" id="PTHR47331:SF1">
    <property type="entry name" value="GAG-LIKE PROTEIN"/>
    <property type="match status" value="1"/>
</dbReference>
<keyword evidence="4" id="KW-1185">Reference proteome</keyword>
<evidence type="ECO:0000259" key="1">
    <source>
        <dbReference type="Pfam" id="PF17921"/>
    </source>
</evidence>
<sequence>MIQWWNDFQHALPLLSQFNVPRHIGAVCNSSAMLIGFADACQTSYGAVELVSSNSWYHVESKENISDCLSRGLSPSHFIENKLWLSGPLWLKEEPTCWPIRSIGKEQCTNLEEKPVSLVTLNHETNSIYLLAGRCSSWLKLLRSVVYVLRFLKLLPRSNSISADNLAKAELVIIKIVQKFNFFSEIKMLESNGHSTSFLKCLRPFMHEGILRVGGRLVNSRLEFGIQHPILLPKHDRFVDLLIDHYHSSNLHTGPHLLLSILRQKYWILSARSIVRHRIKKCNVCFKLNPKPQFPLMGNLPSFRVQEAKAFLHTGVDPLQIIPWRKRGVRSQKAYISVFCMYESPNTPPLHWPLGIITEAFSGKDGQVRVVSVKTKTGIYKRPVVKVCPLPTQ</sequence>
<name>A0ABQ9JU92_9CUCU</name>
<accession>A0ABQ9JU92</accession>
<protein>
    <recommendedName>
        <fullName evidence="5">Integrase zinc-binding domain-containing protein</fullName>
    </recommendedName>
</protein>
<dbReference type="Proteomes" id="UP001162164">
    <property type="component" value="Unassembled WGS sequence"/>
</dbReference>
<dbReference type="Pfam" id="PF18701">
    <property type="entry name" value="DUF5641"/>
    <property type="match status" value="1"/>
</dbReference>
<reference evidence="3" key="1">
    <citation type="journal article" date="2023" name="Insect Mol. Biol.">
        <title>Genome sequencing provides insights into the evolution of gene families encoding plant cell wall-degrading enzymes in longhorned beetles.</title>
        <authorList>
            <person name="Shin N.R."/>
            <person name="Okamura Y."/>
            <person name="Kirsch R."/>
            <person name="Pauchet Y."/>
        </authorList>
    </citation>
    <scope>NUCLEOTIDE SEQUENCE</scope>
    <source>
        <strain evidence="3">MMC_N1</strain>
    </source>
</reference>
<dbReference type="InterPro" id="IPR040676">
    <property type="entry name" value="DUF5641"/>
</dbReference>
<feature type="domain" description="Integrase zinc-binding" evidence="1">
    <location>
        <begin position="239"/>
        <end position="290"/>
    </location>
</feature>
<comment type="caution">
    <text evidence="3">The sequence shown here is derived from an EMBL/GenBank/DDBJ whole genome shotgun (WGS) entry which is preliminary data.</text>
</comment>
<gene>
    <name evidence="3" type="ORF">NQ317_008914</name>
</gene>
<feature type="domain" description="DUF5641" evidence="2">
    <location>
        <begin position="333"/>
        <end position="390"/>
    </location>
</feature>
<evidence type="ECO:0000313" key="3">
    <source>
        <dbReference type="EMBL" id="KAJ8980855.1"/>
    </source>
</evidence>
<evidence type="ECO:0000313" key="4">
    <source>
        <dbReference type="Proteomes" id="UP001162164"/>
    </source>
</evidence>
<proteinExistence type="predicted"/>